<evidence type="ECO:0000256" key="1">
    <source>
        <dbReference type="SAM" id="SignalP"/>
    </source>
</evidence>
<feature type="signal peptide" evidence="1">
    <location>
        <begin position="1"/>
        <end position="26"/>
    </location>
</feature>
<dbReference type="EMBL" id="FQVD01000008">
    <property type="protein sequence ID" value="SHE91440.1"/>
    <property type="molecule type" value="Genomic_DNA"/>
</dbReference>
<name>A0A1M4XDJ1_9BACE</name>
<reference evidence="2 3" key="1">
    <citation type="submission" date="2016-11" db="EMBL/GenBank/DDBJ databases">
        <authorList>
            <person name="Jaros S."/>
            <person name="Januszkiewicz K."/>
            <person name="Wedrychowicz H."/>
        </authorList>
    </citation>
    <scope>NUCLEOTIDE SEQUENCE [LARGE SCALE GENOMIC DNA]</scope>
    <source>
        <strain evidence="2 3">DSM 26883</strain>
    </source>
</reference>
<evidence type="ECO:0008006" key="4">
    <source>
        <dbReference type="Google" id="ProtNLM"/>
    </source>
</evidence>
<dbReference type="STRING" id="871325.SAMN05444349_10836"/>
<gene>
    <name evidence="2" type="ORF">SAMN05444349_10836</name>
</gene>
<feature type="chain" id="PRO_5030031168" description="DUF4836 domain-containing protein" evidence="1">
    <location>
        <begin position="27"/>
        <end position="515"/>
    </location>
</feature>
<dbReference type="Pfam" id="PF16120">
    <property type="entry name" value="DUF4836"/>
    <property type="match status" value="1"/>
</dbReference>
<keyword evidence="1" id="KW-0732">Signal</keyword>
<evidence type="ECO:0000313" key="3">
    <source>
        <dbReference type="Proteomes" id="UP000184436"/>
    </source>
</evidence>
<dbReference type="InterPro" id="IPR032276">
    <property type="entry name" value="DUF4836"/>
</dbReference>
<dbReference type="OrthoDB" id="1408388at2"/>
<dbReference type="Proteomes" id="UP000184436">
    <property type="component" value="Unassembled WGS sequence"/>
</dbReference>
<sequence length="515" mass="56731">MVKKMISQLSALAVLIVFLAACSKQSEYTNVIPSDASAVAAIDLKSLIDKAGLNDKENEAAKQKVLDALKSGMNAATFQQLEKVIKSPSESGIDVGSPFYIFTSPTFPYPTVVAKINNEDDLNSSLDIMLKEQLIQPITETEDYRFTTMNGSLIAFNNSAIMIVAVNGHTQTEEAKKAIGNLMKQTPDSSIVKSAAFQRVIKAKNDINFFVSMMATPKKYREPVSLALPPNIKLEDITLLGGLNFEKGRIVLKTENYTENDEAKALIKKQQEAFKKSNNTFTKYFPASTLMFFNAGVNGEAIYNIINENAEFRDQVSIAKAAEIKDLFSSFNGDISGGLINVTMTSMPTFAAYAEMKNGSVLEALYKNKQNLGLKKGEDIIELGKNEYVYKTKNMNVFFGVKDKFMYATNDELLYKNIGKTEDKSIKDTPYASGMKDKNMFIAVNVEAILDLPIVKMVTGFGGKEAKTYFDLASQISYLSSSSESEVNEVALCLKDKNVNALKQIVDSAKQFAGM</sequence>
<dbReference type="AlphaFoldDB" id="A0A1M4XDJ1"/>
<dbReference type="RefSeq" id="WP_025074338.1">
    <property type="nucleotide sequence ID" value="NZ_FQVD01000008.1"/>
</dbReference>
<protein>
    <recommendedName>
        <fullName evidence="4">DUF4836 domain-containing protein</fullName>
    </recommendedName>
</protein>
<organism evidence="2 3">
    <name type="scientific">Bacteroides faecichinchillae</name>
    <dbReference type="NCBI Taxonomy" id="871325"/>
    <lineage>
        <taxon>Bacteria</taxon>
        <taxon>Pseudomonadati</taxon>
        <taxon>Bacteroidota</taxon>
        <taxon>Bacteroidia</taxon>
        <taxon>Bacteroidales</taxon>
        <taxon>Bacteroidaceae</taxon>
        <taxon>Bacteroides</taxon>
    </lineage>
</organism>
<accession>A0A1M4XDJ1</accession>
<dbReference type="PROSITE" id="PS51257">
    <property type="entry name" value="PROKAR_LIPOPROTEIN"/>
    <property type="match status" value="1"/>
</dbReference>
<proteinExistence type="predicted"/>
<keyword evidence="3" id="KW-1185">Reference proteome</keyword>
<evidence type="ECO:0000313" key="2">
    <source>
        <dbReference type="EMBL" id="SHE91440.1"/>
    </source>
</evidence>